<keyword evidence="2" id="KW-1185">Reference proteome</keyword>
<dbReference type="AlphaFoldDB" id="A0AAV4UDJ6"/>
<organism evidence="1 2">
    <name type="scientific">Caerostris darwini</name>
    <dbReference type="NCBI Taxonomy" id="1538125"/>
    <lineage>
        <taxon>Eukaryota</taxon>
        <taxon>Metazoa</taxon>
        <taxon>Ecdysozoa</taxon>
        <taxon>Arthropoda</taxon>
        <taxon>Chelicerata</taxon>
        <taxon>Arachnida</taxon>
        <taxon>Araneae</taxon>
        <taxon>Araneomorphae</taxon>
        <taxon>Entelegynae</taxon>
        <taxon>Araneoidea</taxon>
        <taxon>Araneidae</taxon>
        <taxon>Caerostris</taxon>
    </lineage>
</organism>
<evidence type="ECO:0000313" key="1">
    <source>
        <dbReference type="EMBL" id="GIY55884.1"/>
    </source>
</evidence>
<dbReference type="Proteomes" id="UP001054837">
    <property type="component" value="Unassembled WGS sequence"/>
</dbReference>
<accession>A0AAV4UDJ6</accession>
<reference evidence="1 2" key="1">
    <citation type="submission" date="2021-06" db="EMBL/GenBank/DDBJ databases">
        <title>Caerostris darwini draft genome.</title>
        <authorList>
            <person name="Kono N."/>
            <person name="Arakawa K."/>
        </authorList>
    </citation>
    <scope>NUCLEOTIDE SEQUENCE [LARGE SCALE GENOMIC DNA]</scope>
</reference>
<protein>
    <submittedName>
        <fullName evidence="1">Uncharacterized protein</fullName>
    </submittedName>
</protein>
<evidence type="ECO:0000313" key="2">
    <source>
        <dbReference type="Proteomes" id="UP001054837"/>
    </source>
</evidence>
<name>A0AAV4UDJ6_9ARAC</name>
<dbReference type="EMBL" id="BPLQ01011132">
    <property type="protein sequence ID" value="GIY55884.1"/>
    <property type="molecule type" value="Genomic_DNA"/>
</dbReference>
<comment type="caution">
    <text evidence="1">The sequence shown here is derived from an EMBL/GenBank/DDBJ whole genome shotgun (WGS) entry which is preliminary data.</text>
</comment>
<sequence>MLSQSGMNHGTNLNRYFQTSTNSPRHPGWQIFARKGLPSTSTDSAMSSRMANLFQKRSSFGMVPVGEFRCDTRPRFISMRHQIPDLPPRLCRIGRKSLNFGDFELLKSFCCLAPGDGRPFHSLVIQ</sequence>
<proteinExistence type="predicted"/>
<gene>
    <name evidence="1" type="ORF">CDAR_584921</name>
</gene>